<dbReference type="Proteomes" id="UP000030760">
    <property type="component" value="Unassembled WGS sequence"/>
</dbReference>
<evidence type="ECO:0000256" key="9">
    <source>
        <dbReference type="ARBA" id="ARBA00023002"/>
    </source>
</evidence>
<proteinExistence type="inferred from homology"/>
<dbReference type="PANTHER" id="PTHR21266:SF32">
    <property type="entry name" value="CHOLESTEROL 7-DESATURASE NVD"/>
    <property type="match status" value="1"/>
</dbReference>
<dbReference type="GO" id="GO:0051537">
    <property type="term" value="F:2 iron, 2 sulfur cluster binding"/>
    <property type="evidence" value="ECO:0007669"/>
    <property type="project" value="UniProtKB-KW"/>
</dbReference>
<dbReference type="SUPFAM" id="SSF50022">
    <property type="entry name" value="ISP domain"/>
    <property type="match status" value="1"/>
</dbReference>
<evidence type="ECO:0000256" key="17">
    <source>
        <dbReference type="ARBA" id="ARBA00030944"/>
    </source>
</evidence>
<dbReference type="InterPro" id="IPR050584">
    <property type="entry name" value="Cholesterol_7-desaturase"/>
</dbReference>
<keyword evidence="10" id="KW-0408">Iron</keyword>
<evidence type="ECO:0000256" key="1">
    <source>
        <dbReference type="ARBA" id="ARBA00001962"/>
    </source>
</evidence>
<evidence type="ECO:0000256" key="21">
    <source>
        <dbReference type="SAM" id="MobiDB-lite"/>
    </source>
</evidence>
<evidence type="ECO:0000256" key="4">
    <source>
        <dbReference type="ARBA" id="ARBA00022692"/>
    </source>
</evidence>
<dbReference type="GO" id="GO:0046872">
    <property type="term" value="F:metal ion binding"/>
    <property type="evidence" value="ECO:0007669"/>
    <property type="project" value="UniProtKB-KW"/>
</dbReference>
<feature type="compositionally biased region" description="Low complexity" evidence="21">
    <location>
        <begin position="386"/>
        <end position="395"/>
    </location>
</feature>
<evidence type="ECO:0000256" key="12">
    <source>
        <dbReference type="ARBA" id="ARBA00023136"/>
    </source>
</evidence>
<feature type="region of interest" description="Disordered" evidence="21">
    <location>
        <begin position="365"/>
        <end position="395"/>
    </location>
</feature>
<comment type="catalytic activity">
    <reaction evidence="19">
        <text>cholesterol + NADH + O2 + H(+) = 7-dehydrocholesterol + NAD(+) + 2 H2O</text>
        <dbReference type="Rhea" id="RHEA:51644"/>
        <dbReference type="ChEBI" id="CHEBI:15377"/>
        <dbReference type="ChEBI" id="CHEBI:15378"/>
        <dbReference type="ChEBI" id="CHEBI:15379"/>
        <dbReference type="ChEBI" id="CHEBI:16113"/>
        <dbReference type="ChEBI" id="CHEBI:17759"/>
        <dbReference type="ChEBI" id="CHEBI:57540"/>
        <dbReference type="ChEBI" id="CHEBI:57945"/>
        <dbReference type="EC" id="1.14.19.21"/>
    </reaction>
    <physiologicalReaction direction="left-to-right" evidence="19">
        <dbReference type="Rhea" id="RHEA:51645"/>
    </physiologicalReaction>
</comment>
<accession>M3E9J5</accession>
<dbReference type="GO" id="GO:0008203">
    <property type="term" value="P:cholesterol metabolic process"/>
    <property type="evidence" value="ECO:0007669"/>
    <property type="project" value="InterPro"/>
</dbReference>
<dbReference type="SUPFAM" id="SSF55961">
    <property type="entry name" value="Bet v1-like"/>
    <property type="match status" value="1"/>
</dbReference>
<evidence type="ECO:0000256" key="5">
    <source>
        <dbReference type="ARBA" id="ARBA00022714"/>
    </source>
</evidence>
<evidence type="ECO:0000256" key="11">
    <source>
        <dbReference type="ARBA" id="ARBA00023014"/>
    </source>
</evidence>
<keyword evidence="11" id="KW-0411">Iron-sulfur</keyword>
<comment type="similarity">
    <text evidence="15">Belongs to the cholesterol 7-desaturase family.</text>
</comment>
<keyword evidence="13" id="KW-0443">Lipid metabolism</keyword>
<dbReference type="AlphaFoldDB" id="M3E9J5"/>
<evidence type="ECO:0000256" key="6">
    <source>
        <dbReference type="ARBA" id="ARBA00022723"/>
    </source>
</evidence>
<dbReference type="GO" id="GO:0170056">
    <property type="term" value="F:cholesterol 7-desaturase [NAD(P)H] activity"/>
    <property type="evidence" value="ECO:0007669"/>
    <property type="project" value="UniProtKB-EC"/>
</dbReference>
<comment type="cofactor">
    <cofactor evidence="1">
        <name>Fe cation</name>
        <dbReference type="ChEBI" id="CHEBI:24875"/>
    </cofactor>
</comment>
<comment type="catalytic activity">
    <reaction evidence="20">
        <text>cholesterol + NADPH + O2 + H(+) = 7-dehydrocholesterol + NADP(+) + 2 H2O</text>
        <dbReference type="Rhea" id="RHEA:45024"/>
        <dbReference type="ChEBI" id="CHEBI:15377"/>
        <dbReference type="ChEBI" id="CHEBI:15378"/>
        <dbReference type="ChEBI" id="CHEBI:15379"/>
        <dbReference type="ChEBI" id="CHEBI:16113"/>
        <dbReference type="ChEBI" id="CHEBI:17759"/>
        <dbReference type="ChEBI" id="CHEBI:57783"/>
        <dbReference type="ChEBI" id="CHEBI:58349"/>
        <dbReference type="EC" id="1.14.19.21"/>
    </reaction>
    <physiologicalReaction direction="left-to-right" evidence="20">
        <dbReference type="Rhea" id="RHEA:45025"/>
    </physiologicalReaction>
</comment>
<evidence type="ECO:0000313" key="23">
    <source>
        <dbReference type="EMBL" id="EMF52821.1"/>
    </source>
</evidence>
<protein>
    <recommendedName>
        <fullName evidence="16">cholesterol 7-desaturase</fullName>
        <ecNumber evidence="16">1.14.19.21</ecNumber>
    </recommendedName>
    <alternativeName>
        <fullName evidence="17">Rieske-type oxygenase</fullName>
    </alternativeName>
</protein>
<keyword evidence="8" id="KW-1133">Transmembrane helix</keyword>
<evidence type="ECO:0000313" key="24">
    <source>
        <dbReference type="Proteomes" id="UP000030760"/>
    </source>
</evidence>
<feature type="domain" description="Rieske" evidence="22">
    <location>
        <begin position="64"/>
        <end position="166"/>
    </location>
</feature>
<keyword evidence="5" id="KW-0001">2Fe-2S</keyword>
<dbReference type="PROSITE" id="PS51296">
    <property type="entry name" value="RIESKE"/>
    <property type="match status" value="1"/>
</dbReference>
<keyword evidence="7" id="KW-0442">Lipid degradation</keyword>
<dbReference type="Pfam" id="PF00355">
    <property type="entry name" value="Rieske"/>
    <property type="match status" value="1"/>
</dbReference>
<dbReference type="Gene3D" id="2.102.10.10">
    <property type="entry name" value="Rieske [2Fe-2S] iron-sulphur domain"/>
    <property type="match status" value="1"/>
</dbReference>
<keyword evidence="6" id="KW-0479">Metal-binding</keyword>
<evidence type="ECO:0000256" key="2">
    <source>
        <dbReference type="ARBA" id="ARBA00004370"/>
    </source>
</evidence>
<evidence type="ECO:0000256" key="16">
    <source>
        <dbReference type="ARBA" id="ARBA00026095"/>
    </source>
</evidence>
<dbReference type="InterPro" id="IPR045605">
    <property type="entry name" value="KshA-like_C"/>
</dbReference>
<gene>
    <name evidence="23" type="ORF">SBD_5897</name>
</gene>
<dbReference type="CDD" id="cd03469">
    <property type="entry name" value="Rieske_RO_Alpha_N"/>
    <property type="match status" value="1"/>
</dbReference>
<evidence type="ECO:0000256" key="13">
    <source>
        <dbReference type="ARBA" id="ARBA00023221"/>
    </source>
</evidence>
<keyword evidence="9" id="KW-0560">Oxidoreductase</keyword>
<keyword evidence="13" id="KW-0753">Steroid metabolism</keyword>
<evidence type="ECO:0000256" key="10">
    <source>
        <dbReference type="ARBA" id="ARBA00023004"/>
    </source>
</evidence>
<evidence type="ECO:0000256" key="20">
    <source>
        <dbReference type="ARBA" id="ARBA00049548"/>
    </source>
</evidence>
<evidence type="ECO:0000256" key="7">
    <source>
        <dbReference type="ARBA" id="ARBA00022963"/>
    </source>
</evidence>
<dbReference type="GO" id="GO:0016042">
    <property type="term" value="P:lipid catabolic process"/>
    <property type="evidence" value="ECO:0007669"/>
    <property type="project" value="UniProtKB-KW"/>
</dbReference>
<dbReference type="GO" id="GO:0016020">
    <property type="term" value="C:membrane"/>
    <property type="evidence" value="ECO:0007669"/>
    <property type="project" value="UniProtKB-SubCell"/>
</dbReference>
<dbReference type="InterPro" id="IPR017941">
    <property type="entry name" value="Rieske_2Fe-2S"/>
</dbReference>
<reference evidence="24" key="1">
    <citation type="journal article" date="2013" name="Genome Announc.">
        <title>Draft Genome Sequence of Streptomyces bottropensis ATCC 25435, a Bottromycin-Producing Actinomycete.</title>
        <authorList>
            <person name="Zhang H."/>
            <person name="Zhou W."/>
            <person name="Zhuang Y."/>
            <person name="Liang X."/>
            <person name="Liu T."/>
        </authorList>
    </citation>
    <scope>NUCLEOTIDE SEQUENCE [LARGE SCALE GENOMIC DNA]</scope>
    <source>
        <strain evidence="24">ATCC 25435</strain>
    </source>
</reference>
<organism evidence="23 24">
    <name type="scientific">Streptomyces bottropensis ATCC 25435</name>
    <dbReference type="NCBI Taxonomy" id="1054862"/>
    <lineage>
        <taxon>Bacteria</taxon>
        <taxon>Bacillati</taxon>
        <taxon>Actinomycetota</taxon>
        <taxon>Actinomycetes</taxon>
        <taxon>Kitasatosporales</taxon>
        <taxon>Streptomycetaceae</taxon>
        <taxon>Streptomyces</taxon>
    </lineage>
</organism>
<evidence type="ECO:0000256" key="8">
    <source>
        <dbReference type="ARBA" id="ARBA00022989"/>
    </source>
</evidence>
<dbReference type="GO" id="GO:0005737">
    <property type="term" value="C:cytoplasm"/>
    <property type="evidence" value="ECO:0007669"/>
    <property type="project" value="TreeGrafter"/>
</dbReference>
<dbReference type="EC" id="1.14.19.21" evidence="16"/>
<keyword evidence="12" id="KW-0472">Membrane</keyword>
<evidence type="ECO:0000256" key="3">
    <source>
        <dbReference type="ARBA" id="ARBA00004972"/>
    </source>
</evidence>
<dbReference type="InterPro" id="IPR036922">
    <property type="entry name" value="Rieske_2Fe-2S_sf"/>
</dbReference>
<dbReference type="Gene3D" id="3.90.380.10">
    <property type="entry name" value="Naphthalene 1,2-dioxygenase Alpha Subunit, Chain A, domain 1"/>
    <property type="match status" value="1"/>
</dbReference>
<evidence type="ECO:0000256" key="14">
    <source>
        <dbReference type="ARBA" id="ARBA00025712"/>
    </source>
</evidence>
<evidence type="ECO:0000256" key="15">
    <source>
        <dbReference type="ARBA" id="ARBA00025729"/>
    </source>
</evidence>
<comment type="pathway">
    <text evidence="3">Hormone biosynthesis.</text>
</comment>
<comment type="subunit">
    <text evidence="18">Homotrimer. The two-component system 3-ketosteroid-9-alpha-monooxygenase is composed of an oxygenase component KshA and a reductase component KshB.</text>
</comment>
<keyword evidence="4" id="KW-0812">Transmembrane</keyword>
<comment type="pathway">
    <text evidence="14">Steroid hormone biosynthesis; dafachronic acid biosynthesis.</text>
</comment>
<evidence type="ECO:0000256" key="18">
    <source>
        <dbReference type="ARBA" id="ARBA00046982"/>
    </source>
</evidence>
<dbReference type="PANTHER" id="PTHR21266">
    <property type="entry name" value="IRON-SULFUR DOMAIN CONTAINING PROTEIN"/>
    <property type="match status" value="1"/>
</dbReference>
<comment type="subcellular location">
    <subcellularLocation>
        <location evidence="2">Membrane</location>
    </subcellularLocation>
</comment>
<name>M3E9J5_9ACTN</name>
<evidence type="ECO:0000256" key="19">
    <source>
        <dbReference type="ARBA" id="ARBA00047853"/>
    </source>
</evidence>
<dbReference type="EMBL" id="KB405094">
    <property type="protein sequence ID" value="EMF52821.1"/>
    <property type="molecule type" value="Genomic_DNA"/>
</dbReference>
<sequence>MRAVCVNANFPLGGASSGSWFMVAVSIDLMRFWRSHDSRALDPTTLPRDPRADEYPMPSVPHGWYAVLRSGELRTGKVVSLHYFGRALIAFRGADGRAAVRDAHCPHYGAHLGVGGKVVDGAVECPFHGWRFGTDGRCVEAPFAARTPKVSIGGFPVREHSGLVFVYAGPGEPTWEVPEIGETGSRDFASPIDDVCRARIHVQEMRENIVDESHFHFIHGQSEPPVQEWREDGPFAEARGTINRRVFGWNIDNTFDAYMYGPGVMVVRAHGPVLSVTAVALSTPVDDRTSELRMLYYLRKPARLPFLTPLFKLVFRAEALGEVREEVRIWDHKIHQARPVLLPHEKGIRALRRWYAQFYPGRGEGAAPNDASPCRPRECAPSNSTAAAGARSAGG</sequence>
<evidence type="ECO:0000259" key="22">
    <source>
        <dbReference type="PROSITE" id="PS51296"/>
    </source>
</evidence>
<dbReference type="Pfam" id="PF19298">
    <property type="entry name" value="KshA_C"/>
    <property type="match status" value="1"/>
</dbReference>
<dbReference type="GO" id="GO:0004497">
    <property type="term" value="F:monooxygenase activity"/>
    <property type="evidence" value="ECO:0007669"/>
    <property type="project" value="UniProtKB-ARBA"/>
</dbReference>